<protein>
    <recommendedName>
        <fullName evidence="2">G domain-containing protein</fullName>
    </recommendedName>
</protein>
<dbReference type="AlphaFoldDB" id="A0A8H5GVY8"/>
<dbReference type="InterPro" id="IPR027417">
    <property type="entry name" value="P-loop_NTPase"/>
</dbReference>
<comment type="caution">
    <text evidence="3">The sequence shown here is derived from an EMBL/GenBank/DDBJ whole genome shotgun (WGS) entry which is preliminary data.</text>
</comment>
<feature type="region of interest" description="Disordered" evidence="1">
    <location>
        <begin position="219"/>
        <end position="240"/>
    </location>
</feature>
<reference evidence="3 4" key="1">
    <citation type="journal article" date="2020" name="ISME J.">
        <title>Uncovering the hidden diversity of litter-decomposition mechanisms in mushroom-forming fungi.</title>
        <authorList>
            <person name="Floudas D."/>
            <person name="Bentzer J."/>
            <person name="Ahren D."/>
            <person name="Johansson T."/>
            <person name="Persson P."/>
            <person name="Tunlid A."/>
        </authorList>
    </citation>
    <scope>NUCLEOTIDE SEQUENCE [LARGE SCALE GENOMIC DNA]</scope>
    <source>
        <strain evidence="3 4">CBS 291.85</strain>
    </source>
</reference>
<feature type="region of interest" description="Disordered" evidence="1">
    <location>
        <begin position="28"/>
        <end position="56"/>
    </location>
</feature>
<name>A0A8H5GVY8_9AGAR</name>
<dbReference type="OrthoDB" id="391988at2759"/>
<feature type="region of interest" description="Disordered" evidence="1">
    <location>
        <begin position="80"/>
        <end position="107"/>
    </location>
</feature>
<evidence type="ECO:0000256" key="1">
    <source>
        <dbReference type="SAM" id="MobiDB-lite"/>
    </source>
</evidence>
<keyword evidence="4" id="KW-1185">Reference proteome</keyword>
<sequence length="347" mass="38351">MYPHTRQCLLKSSRTFATSTYAGLPRLTTLSTAKSHQEIPTPRPAESAKPSVPKDDKRLRQLTAEVFRDPKSASLLANVRPSQVPAAQENAEDKPAKSVFSESWTRSRGRANSGKSSLFNAVAGRTSLIQTSSKAGRTRRLDFFRIGSKPERSVILVDAPGYGERGRPEWGRLFDEYVRTREELRRVFITFTARHPIKVYDVQMLQHLTKSLLADFRSRMFSNSPPSSSPPQAAQKGQKRRQMVAIQPVFTKIDLLLKDQAEARKLIQTLKADIRTAVAEAVSEEIDAGIGQAASATVGNGQEGLQGGVNAIVDAILLEPIMTSAEMKPAFGIEEVRRSVVRSCFQT</sequence>
<evidence type="ECO:0000259" key="2">
    <source>
        <dbReference type="Pfam" id="PF01926"/>
    </source>
</evidence>
<dbReference type="EMBL" id="JAACJM010000006">
    <property type="protein sequence ID" value="KAF5372057.1"/>
    <property type="molecule type" value="Genomic_DNA"/>
</dbReference>
<dbReference type="GO" id="GO:0005525">
    <property type="term" value="F:GTP binding"/>
    <property type="evidence" value="ECO:0007669"/>
    <property type="project" value="InterPro"/>
</dbReference>
<feature type="domain" description="G" evidence="2">
    <location>
        <begin position="109"/>
        <end position="209"/>
    </location>
</feature>
<accession>A0A8H5GVY8</accession>
<dbReference type="PANTHER" id="PTHR11649">
    <property type="entry name" value="MSS1/TRME-RELATED GTP-BINDING PROTEIN"/>
    <property type="match status" value="1"/>
</dbReference>
<evidence type="ECO:0000313" key="4">
    <source>
        <dbReference type="Proteomes" id="UP000559256"/>
    </source>
</evidence>
<proteinExistence type="predicted"/>
<gene>
    <name evidence="3" type="ORF">D9758_005117</name>
</gene>
<evidence type="ECO:0000313" key="3">
    <source>
        <dbReference type="EMBL" id="KAF5372057.1"/>
    </source>
</evidence>
<dbReference type="PANTHER" id="PTHR11649:SF13">
    <property type="entry name" value="ENGB-TYPE G DOMAIN-CONTAINING PROTEIN"/>
    <property type="match status" value="1"/>
</dbReference>
<dbReference type="InterPro" id="IPR006073">
    <property type="entry name" value="GTP-bd"/>
</dbReference>
<dbReference type="Proteomes" id="UP000559256">
    <property type="component" value="Unassembled WGS sequence"/>
</dbReference>
<dbReference type="Pfam" id="PF01926">
    <property type="entry name" value="MMR_HSR1"/>
    <property type="match status" value="1"/>
</dbReference>
<dbReference type="SUPFAM" id="SSF52540">
    <property type="entry name" value="P-loop containing nucleoside triphosphate hydrolases"/>
    <property type="match status" value="1"/>
</dbReference>
<dbReference type="Gene3D" id="3.40.50.300">
    <property type="entry name" value="P-loop containing nucleotide triphosphate hydrolases"/>
    <property type="match status" value="1"/>
</dbReference>
<organism evidence="3 4">
    <name type="scientific">Tetrapyrgos nigripes</name>
    <dbReference type="NCBI Taxonomy" id="182062"/>
    <lineage>
        <taxon>Eukaryota</taxon>
        <taxon>Fungi</taxon>
        <taxon>Dikarya</taxon>
        <taxon>Basidiomycota</taxon>
        <taxon>Agaricomycotina</taxon>
        <taxon>Agaricomycetes</taxon>
        <taxon>Agaricomycetidae</taxon>
        <taxon>Agaricales</taxon>
        <taxon>Marasmiineae</taxon>
        <taxon>Marasmiaceae</taxon>
        <taxon>Tetrapyrgos</taxon>
    </lineage>
</organism>